<protein>
    <recommendedName>
        <fullName evidence="1">Xylose isomerase-like TIM barrel domain-containing protein</fullName>
    </recommendedName>
</protein>
<dbReference type="Pfam" id="PF01261">
    <property type="entry name" value="AP_endonuc_2"/>
    <property type="match status" value="1"/>
</dbReference>
<dbReference type="PANTHER" id="PTHR12110:SF21">
    <property type="entry name" value="XYLOSE ISOMERASE-LIKE TIM BARREL DOMAIN-CONTAINING PROTEIN"/>
    <property type="match status" value="1"/>
</dbReference>
<comment type="caution">
    <text evidence="2">The sequence shown here is derived from an EMBL/GenBank/DDBJ whole genome shotgun (WGS) entry which is preliminary data.</text>
</comment>
<accession>A0A242A6V8</accession>
<dbReference type="InterPro" id="IPR050312">
    <property type="entry name" value="IolE/XylAMocC-like"/>
</dbReference>
<dbReference type="OrthoDB" id="2063291at2"/>
<dbReference type="PANTHER" id="PTHR12110">
    <property type="entry name" value="HYDROXYPYRUVATE ISOMERASE"/>
    <property type="match status" value="1"/>
</dbReference>
<dbReference type="Gene3D" id="3.20.20.150">
    <property type="entry name" value="Divalent-metal-dependent TIM barrel enzymes"/>
    <property type="match status" value="1"/>
</dbReference>
<dbReference type="EMBL" id="NGKU01000001">
    <property type="protein sequence ID" value="OTN76776.1"/>
    <property type="molecule type" value="Genomic_DNA"/>
</dbReference>
<feature type="domain" description="Xylose isomerase-like TIM barrel" evidence="1">
    <location>
        <begin position="55"/>
        <end position="260"/>
    </location>
</feature>
<dbReference type="InterPro" id="IPR036237">
    <property type="entry name" value="Xyl_isomerase-like_sf"/>
</dbReference>
<dbReference type="RefSeq" id="WP_086274775.1">
    <property type="nucleotide sequence ID" value="NZ_NGKU01000001.1"/>
</dbReference>
<dbReference type="SUPFAM" id="SSF51658">
    <property type="entry name" value="Xylose isomerase-like"/>
    <property type="match status" value="1"/>
</dbReference>
<gene>
    <name evidence="2" type="ORF">A5886_001855</name>
</gene>
<dbReference type="InterPro" id="IPR013022">
    <property type="entry name" value="Xyl_isomerase-like_TIM-brl"/>
</dbReference>
<proteinExistence type="predicted"/>
<dbReference type="AlphaFoldDB" id="A0A242A6V8"/>
<keyword evidence="3" id="KW-1185">Reference proteome</keyword>
<evidence type="ECO:0000259" key="1">
    <source>
        <dbReference type="Pfam" id="PF01261"/>
    </source>
</evidence>
<name>A0A242A6V8_9ENTE</name>
<dbReference type="Proteomes" id="UP000195043">
    <property type="component" value="Unassembled WGS sequence"/>
</dbReference>
<dbReference type="STRING" id="1834191.A5886_001855"/>
<reference evidence="2 3" key="1">
    <citation type="submission" date="2017-05" db="EMBL/GenBank/DDBJ databases">
        <title>The Genome Sequence of Enterococcus sp. 8G7_MSG3316.</title>
        <authorList>
            <consortium name="The Broad Institute Genomics Platform"/>
            <consortium name="The Broad Institute Genomic Center for Infectious Diseases"/>
            <person name="Earl A."/>
            <person name="Manson A."/>
            <person name="Schwartman J."/>
            <person name="Gilmore M."/>
            <person name="Abouelleil A."/>
            <person name="Cao P."/>
            <person name="Chapman S."/>
            <person name="Cusick C."/>
            <person name="Shea T."/>
            <person name="Young S."/>
            <person name="Neafsey D."/>
            <person name="Nusbaum C."/>
            <person name="Birren B."/>
        </authorList>
    </citation>
    <scope>NUCLEOTIDE SEQUENCE [LARGE SCALE GENOMIC DNA]</scope>
    <source>
        <strain evidence="2 3">8G7_MSG3316</strain>
    </source>
</reference>
<evidence type="ECO:0000313" key="3">
    <source>
        <dbReference type="Proteomes" id="UP000195043"/>
    </source>
</evidence>
<evidence type="ECO:0000313" key="2">
    <source>
        <dbReference type="EMBL" id="OTN76776.1"/>
    </source>
</evidence>
<organism evidence="2 3">
    <name type="scientific">Candidatus Enterococcus testudinis</name>
    <dbReference type="NCBI Taxonomy" id="1834191"/>
    <lineage>
        <taxon>Bacteria</taxon>
        <taxon>Bacillati</taxon>
        <taxon>Bacillota</taxon>
        <taxon>Bacilli</taxon>
        <taxon>Lactobacillales</taxon>
        <taxon>Enterococcaceae</taxon>
        <taxon>Enterococcus</taxon>
    </lineage>
</organism>
<sequence length="277" mass="31130">MCQFAVRGHDMKDCQTPKELAQTIARHQLTNVQFALTKSFPDSGDITSLNPGMGTYFKQTFAAEGVQIALLSCYSNLIHPDAKKREAILTRFERYLAHAKYFGAVMVASETGSVLPQMGYTEENFSDETFEDLVGVIQRLVAYAEKHHILLGIEAGLNHPLYSLDRIAMLLDRVPSEWLGIIFDPTNLITIKDYQQQVALTEEAFARFGDSIVCLHLKDYQVIDNKIDVVPLGEGCMDYQKILQITARHKPYCYVVLEGTTDAALPRALALLQKEDH</sequence>